<evidence type="ECO:0000256" key="1">
    <source>
        <dbReference type="SAM" id="Coils"/>
    </source>
</evidence>
<protein>
    <submittedName>
        <fullName evidence="3">Uncharacterized protein</fullName>
    </submittedName>
</protein>
<evidence type="ECO:0000313" key="4">
    <source>
        <dbReference type="Proteomes" id="UP001234178"/>
    </source>
</evidence>
<dbReference type="EMBL" id="JAOYFB010000038">
    <property type="protein sequence ID" value="KAK4027311.1"/>
    <property type="molecule type" value="Genomic_DNA"/>
</dbReference>
<proteinExistence type="predicted"/>
<gene>
    <name evidence="3" type="ORF">OUZ56_016321</name>
</gene>
<feature type="region of interest" description="Disordered" evidence="2">
    <location>
        <begin position="84"/>
        <end position="108"/>
    </location>
</feature>
<dbReference type="Proteomes" id="UP001234178">
    <property type="component" value="Unassembled WGS sequence"/>
</dbReference>
<sequence>MCHGGFPYSVSHLLISGYFAKQRLAAIMQAVNLDLTLGAINQTLNDTGDLSIPKAIEKTLNLKSKIDEIHNVQRKGKIEHVKHDMQSCITSDKENKDSDSESTGSLSTVKAHYDATVSELENQIASLQQEKKDLASPIAQVSGNANACKISEQRRKWL</sequence>
<keyword evidence="1" id="KW-0175">Coiled coil</keyword>
<feature type="compositionally biased region" description="Basic and acidic residues" evidence="2">
    <location>
        <begin position="84"/>
        <end position="99"/>
    </location>
</feature>
<feature type="coiled-coil region" evidence="1">
    <location>
        <begin position="110"/>
        <end position="137"/>
    </location>
</feature>
<organism evidence="3 4">
    <name type="scientific">Daphnia magna</name>
    <dbReference type="NCBI Taxonomy" id="35525"/>
    <lineage>
        <taxon>Eukaryota</taxon>
        <taxon>Metazoa</taxon>
        <taxon>Ecdysozoa</taxon>
        <taxon>Arthropoda</taxon>
        <taxon>Crustacea</taxon>
        <taxon>Branchiopoda</taxon>
        <taxon>Diplostraca</taxon>
        <taxon>Cladocera</taxon>
        <taxon>Anomopoda</taxon>
        <taxon>Daphniidae</taxon>
        <taxon>Daphnia</taxon>
    </lineage>
</organism>
<keyword evidence="4" id="KW-1185">Reference proteome</keyword>
<accession>A0ABR0AQE5</accession>
<evidence type="ECO:0000256" key="2">
    <source>
        <dbReference type="SAM" id="MobiDB-lite"/>
    </source>
</evidence>
<name>A0ABR0AQE5_9CRUS</name>
<evidence type="ECO:0000313" key="3">
    <source>
        <dbReference type="EMBL" id="KAK4027311.1"/>
    </source>
</evidence>
<reference evidence="3 4" key="1">
    <citation type="journal article" date="2023" name="Nucleic Acids Res.">
        <title>The hologenome of Daphnia magna reveals possible DNA methylation and microbiome-mediated evolution of the host genome.</title>
        <authorList>
            <person name="Chaturvedi A."/>
            <person name="Li X."/>
            <person name="Dhandapani V."/>
            <person name="Marshall H."/>
            <person name="Kissane S."/>
            <person name="Cuenca-Cambronero M."/>
            <person name="Asole G."/>
            <person name="Calvet F."/>
            <person name="Ruiz-Romero M."/>
            <person name="Marangio P."/>
            <person name="Guigo R."/>
            <person name="Rago D."/>
            <person name="Mirbahai L."/>
            <person name="Eastwood N."/>
            <person name="Colbourne J.K."/>
            <person name="Zhou J."/>
            <person name="Mallon E."/>
            <person name="Orsini L."/>
        </authorList>
    </citation>
    <scope>NUCLEOTIDE SEQUENCE [LARGE SCALE GENOMIC DNA]</scope>
    <source>
        <strain evidence="3">LRV0_1</strain>
    </source>
</reference>
<comment type="caution">
    <text evidence="3">The sequence shown here is derived from an EMBL/GenBank/DDBJ whole genome shotgun (WGS) entry which is preliminary data.</text>
</comment>